<dbReference type="GO" id="GO:0005786">
    <property type="term" value="C:signal recognition particle, endoplasmic reticulum targeting"/>
    <property type="evidence" value="ECO:0000318"/>
    <property type="project" value="GO_Central"/>
</dbReference>
<dbReference type="FunCoup" id="A9UQY4">
    <property type="interactions" value="1151"/>
</dbReference>
<proteinExistence type="inferred from homology"/>
<dbReference type="Pfam" id="PF17004">
    <property type="entry name" value="SRP_TPR_like"/>
    <property type="match status" value="1"/>
</dbReference>
<dbReference type="eggNOG" id="KOG2376">
    <property type="taxonomic scope" value="Eukaryota"/>
</dbReference>
<dbReference type="PANTHER" id="PTHR14094:SF9">
    <property type="entry name" value="SIGNAL RECOGNITION PARTICLE SUBUNIT SRP72"/>
    <property type="match status" value="1"/>
</dbReference>
<feature type="compositionally biased region" description="Basic and acidic residues" evidence="10">
    <location>
        <begin position="542"/>
        <end position="555"/>
    </location>
</feature>
<keyword evidence="8 9" id="KW-0687">Ribonucleoprotein</keyword>
<dbReference type="AlphaFoldDB" id="A9UQY4"/>
<evidence type="ECO:0000256" key="7">
    <source>
        <dbReference type="ARBA" id="ARBA00023135"/>
    </source>
</evidence>
<feature type="compositionally biased region" description="Basic residues" evidence="10">
    <location>
        <begin position="523"/>
        <end position="533"/>
    </location>
</feature>
<organism evidence="12 13">
    <name type="scientific">Monosiga brevicollis</name>
    <name type="common">Choanoflagellate</name>
    <dbReference type="NCBI Taxonomy" id="81824"/>
    <lineage>
        <taxon>Eukaryota</taxon>
        <taxon>Choanoflagellata</taxon>
        <taxon>Craspedida</taxon>
        <taxon>Salpingoecidae</taxon>
        <taxon>Monosiga</taxon>
    </lineage>
</organism>
<dbReference type="InParanoid" id="A9UQY4"/>
<evidence type="ECO:0000256" key="4">
    <source>
        <dbReference type="ARBA" id="ARBA00018350"/>
    </source>
</evidence>
<dbReference type="PIRSF" id="PIRSF038922">
    <property type="entry name" value="SRP72"/>
    <property type="match status" value="1"/>
</dbReference>
<dbReference type="EMBL" id="CH991543">
    <property type="protein sequence ID" value="EDQ92678.1"/>
    <property type="molecule type" value="Genomic_DNA"/>
</dbReference>
<dbReference type="SUPFAM" id="SSF48452">
    <property type="entry name" value="TPR-like"/>
    <property type="match status" value="1"/>
</dbReference>
<sequence length="620" mass="67824">MANGADSGPEEALRRAFGDLNQALQADNPSKIVQCADQVLKLEADAVEAVQCKVVALAQLNQYDQAIKTLASSQHRSQFAYEEAYCLYASRQYAQALKLIDGALQSAEGAQRLRFLELRAQTLYRSEASAASADAYKQLLSEADDGRDEERRTNYLAALVEAEGSAGHSSTPEDVAQSMALLECQKAVALQMKGHTAEALDIYKRIVRERNNLGVVAVAANNIVSIHQGSDVFDSKKRIKAAANPDVLAKLNTKQRQNIELNQALLLLYSNTLDACYTSCAELHERYPKSRTILWIHVAALLRDKSVADKPAAVRVRFSALAEKYDQSTDLVLAEAQAQLEAGHRDAASKLLENNAQLASSPAILGYLIASARQHAPESVSGLLERAVKLWSARQEQGDAAEQVLVALLRALSAKHAQQHEDEAAVDCLRRAVQIDDENAGLLAEFVLALAKTDVEAAEQYAEKLPSADVAGDDEQLDVDALEEAAYLRVSKFRARREAPEARGPQASQADVEAANATTSAVRTKHKRKRRGPLPKNYDPNRQPDPERWLKKYERSSYAGRRRRRVKDNLAKGSQGAASISQAEAERLDASLRAPPPTEPVQNKKVAAAKKKGKKGGKRR</sequence>
<dbReference type="GeneID" id="5887760"/>
<feature type="domain" description="Signal recognition particle SRP72 subunit RNA-binding" evidence="11">
    <location>
        <begin position="513"/>
        <end position="558"/>
    </location>
</feature>
<evidence type="ECO:0000256" key="8">
    <source>
        <dbReference type="ARBA" id="ARBA00023274"/>
    </source>
</evidence>
<evidence type="ECO:0000259" key="11">
    <source>
        <dbReference type="Pfam" id="PF08492"/>
    </source>
</evidence>
<evidence type="ECO:0000256" key="1">
    <source>
        <dbReference type="ARBA" id="ARBA00004240"/>
    </source>
</evidence>
<comment type="similarity">
    <text evidence="3 9">Belongs to the SRP72 family.</text>
</comment>
<keyword evidence="7 9" id="KW-0733">Signal recognition particle</keyword>
<dbReference type="Pfam" id="PF08492">
    <property type="entry name" value="SRP72"/>
    <property type="match status" value="1"/>
</dbReference>
<evidence type="ECO:0000256" key="9">
    <source>
        <dbReference type="PIRNR" id="PIRNR038922"/>
    </source>
</evidence>
<dbReference type="GO" id="GO:0006614">
    <property type="term" value="P:SRP-dependent cotranslational protein targeting to membrane"/>
    <property type="evidence" value="ECO:0000318"/>
    <property type="project" value="GO_Central"/>
</dbReference>
<dbReference type="InterPro" id="IPR011990">
    <property type="entry name" value="TPR-like_helical_dom_sf"/>
</dbReference>
<comment type="function">
    <text evidence="9">Component of the signal recognition particle (SRP) complex, a ribonucleoprotein complex that mediates the cotranslational targeting of secretory and membrane proteins to the endoplasmic reticulum (ER).</text>
</comment>
<dbReference type="InterPro" id="IPR031545">
    <property type="entry name" value="SRP72_TPR-like"/>
</dbReference>
<dbReference type="PANTHER" id="PTHR14094">
    <property type="entry name" value="SIGNAL RECOGNITION PARTICLE 72"/>
    <property type="match status" value="1"/>
</dbReference>
<dbReference type="KEGG" id="mbr:MONBRDRAFT_5426"/>
<dbReference type="InterPro" id="IPR026270">
    <property type="entry name" value="SRP72"/>
</dbReference>
<dbReference type="OMA" id="NDMKVLA"/>
<name>A9UQY4_MONBE</name>
<evidence type="ECO:0000256" key="10">
    <source>
        <dbReference type="SAM" id="MobiDB-lite"/>
    </source>
</evidence>
<dbReference type="Proteomes" id="UP000001357">
    <property type="component" value="Unassembled WGS sequence"/>
</dbReference>
<evidence type="ECO:0000256" key="3">
    <source>
        <dbReference type="ARBA" id="ARBA00007676"/>
    </source>
</evidence>
<evidence type="ECO:0000313" key="12">
    <source>
        <dbReference type="EMBL" id="EDQ92678.1"/>
    </source>
</evidence>
<dbReference type="GO" id="GO:0008312">
    <property type="term" value="F:7S RNA binding"/>
    <property type="evidence" value="ECO:0000318"/>
    <property type="project" value="GO_Central"/>
</dbReference>
<reference evidence="12 13" key="1">
    <citation type="journal article" date="2008" name="Nature">
        <title>The genome of the choanoflagellate Monosiga brevicollis and the origin of metazoans.</title>
        <authorList>
            <consortium name="JGI Sequencing"/>
            <person name="King N."/>
            <person name="Westbrook M.J."/>
            <person name="Young S.L."/>
            <person name="Kuo A."/>
            <person name="Abedin M."/>
            <person name="Chapman J."/>
            <person name="Fairclough S."/>
            <person name="Hellsten U."/>
            <person name="Isogai Y."/>
            <person name="Letunic I."/>
            <person name="Marr M."/>
            <person name="Pincus D."/>
            <person name="Putnam N."/>
            <person name="Rokas A."/>
            <person name="Wright K.J."/>
            <person name="Zuzow R."/>
            <person name="Dirks W."/>
            <person name="Good M."/>
            <person name="Goodstein D."/>
            <person name="Lemons D."/>
            <person name="Li W."/>
            <person name="Lyons J.B."/>
            <person name="Morris A."/>
            <person name="Nichols S."/>
            <person name="Richter D.J."/>
            <person name="Salamov A."/>
            <person name="Bork P."/>
            <person name="Lim W.A."/>
            <person name="Manning G."/>
            <person name="Miller W.T."/>
            <person name="McGinnis W."/>
            <person name="Shapiro H."/>
            <person name="Tjian R."/>
            <person name="Grigoriev I.V."/>
            <person name="Rokhsar D."/>
        </authorList>
    </citation>
    <scope>NUCLEOTIDE SEQUENCE [LARGE SCALE GENOMIC DNA]</scope>
    <source>
        <strain evidence="13">MX1 / ATCC 50154</strain>
    </source>
</reference>
<evidence type="ECO:0000256" key="6">
    <source>
        <dbReference type="ARBA" id="ARBA00022824"/>
    </source>
</evidence>
<keyword evidence="5 9" id="KW-0963">Cytoplasm</keyword>
<keyword evidence="6" id="KW-0256">Endoplasmic reticulum</keyword>
<evidence type="ECO:0000256" key="5">
    <source>
        <dbReference type="ARBA" id="ARBA00022490"/>
    </source>
</evidence>
<comment type="subcellular location">
    <subcellularLocation>
        <location evidence="2 9">Cytoplasm</location>
    </subcellularLocation>
    <subcellularLocation>
        <location evidence="1">Endoplasmic reticulum</location>
    </subcellularLocation>
</comment>
<feature type="compositionally biased region" description="Basic residues" evidence="10">
    <location>
        <begin position="607"/>
        <end position="620"/>
    </location>
</feature>
<dbReference type="InterPro" id="IPR013699">
    <property type="entry name" value="Signal_recog_part_SRP72_RNA-bd"/>
</dbReference>
<protein>
    <recommendedName>
        <fullName evidence="4 9">Signal recognition particle subunit SRP72</fullName>
    </recommendedName>
</protein>
<dbReference type="RefSeq" id="XP_001742440.1">
    <property type="nucleotide sequence ID" value="XM_001742388.1"/>
</dbReference>
<accession>A9UQY4</accession>
<feature type="region of interest" description="Disordered" evidence="10">
    <location>
        <begin position="495"/>
        <end position="620"/>
    </location>
</feature>
<gene>
    <name evidence="12" type="ORF">MONBRDRAFT_5426</name>
</gene>
<evidence type="ECO:0000313" key="13">
    <source>
        <dbReference type="Proteomes" id="UP000001357"/>
    </source>
</evidence>
<evidence type="ECO:0000256" key="2">
    <source>
        <dbReference type="ARBA" id="ARBA00004496"/>
    </source>
</evidence>
<dbReference type="STRING" id="81824.A9UQY4"/>
<dbReference type="GO" id="GO:0005783">
    <property type="term" value="C:endoplasmic reticulum"/>
    <property type="evidence" value="ECO:0007669"/>
    <property type="project" value="UniProtKB-SubCell"/>
</dbReference>
<dbReference type="Gene3D" id="1.25.40.10">
    <property type="entry name" value="Tetratricopeptide repeat domain"/>
    <property type="match status" value="1"/>
</dbReference>
<keyword evidence="13" id="KW-1185">Reference proteome</keyword>